<sequence>MIRRVYRWYVRRHRDYKFRGYLAWYEQKQRESGGGTVVWGHPLAIFGYFAGRGMRRDLRRESPHSGVVGRLVARFHGPVGFLVMLAVGALGYTALARLVGQSGTKLPLAPVLFASIPIVHSHYLARQDLKEVKELRKTSDANALASIDRAYDRLSHRQPAVRAAAIRVLRKCFEQSPGKAVKYLDGDPPEVRDALLAALDAEDAAGTEHALVCLKWFSRDYGQLLIEDGGAIAAYLDSGNSALQAHAAVAVGNIGRRDPERTAEYAGVLTGAVKDPDAEVRHAAAVALGSLPCERAGKMLKYLTEDSDPDVRRQAEEGLKQVVAALNDQ</sequence>
<dbReference type="Gene3D" id="1.25.10.10">
    <property type="entry name" value="Leucine-rich Repeat Variant"/>
    <property type="match status" value="1"/>
</dbReference>
<dbReference type="KEGG" id="hhb:Hhub_3027"/>
<dbReference type="GeneID" id="26659650"/>
<evidence type="ECO:0000313" key="3">
    <source>
        <dbReference type="Proteomes" id="UP000066737"/>
    </source>
</evidence>
<keyword evidence="1" id="KW-0472">Membrane</keyword>
<dbReference type="InterPro" id="IPR011989">
    <property type="entry name" value="ARM-like"/>
</dbReference>
<reference evidence="3" key="1">
    <citation type="journal article" date="2016" name="Environ. Microbiol.">
        <title>The complete genome of a viable archaeum isolated from 123-million-year-old rock salt.</title>
        <authorList>
            <person name="Jaakkola S.T."/>
            <person name="Pfeiffer F."/>
            <person name="Ravantti J.J."/>
            <person name="Guo Q."/>
            <person name="Liu Y."/>
            <person name="Chen X."/>
            <person name="Ma H."/>
            <person name="Yang C."/>
            <person name="Oksanen H.M."/>
            <person name="Bamford D.H."/>
        </authorList>
    </citation>
    <scope>NUCLEOTIDE SEQUENCE</scope>
    <source>
        <strain evidence="3">JI20-1</strain>
    </source>
</reference>
<dbReference type="InterPro" id="IPR004155">
    <property type="entry name" value="PBS_lyase_HEAT"/>
</dbReference>
<dbReference type="OrthoDB" id="386090at2157"/>
<accession>A0A0U5CZR0</accession>
<dbReference type="SMART" id="SM00567">
    <property type="entry name" value="EZ_HEAT"/>
    <property type="match status" value="2"/>
</dbReference>
<keyword evidence="1" id="KW-1133">Transmembrane helix</keyword>
<feature type="transmembrane region" description="Helical" evidence="1">
    <location>
        <begin position="71"/>
        <end position="95"/>
    </location>
</feature>
<name>A0A0U5CZR0_9EURY</name>
<gene>
    <name evidence="2" type="ORF">HHUB_3027</name>
</gene>
<dbReference type="Pfam" id="PF13646">
    <property type="entry name" value="HEAT_2"/>
    <property type="match status" value="1"/>
</dbReference>
<dbReference type="AlphaFoldDB" id="A0A0U5CZR0"/>
<protein>
    <recommendedName>
        <fullName evidence="4">HEAT repeat domain-containing protein</fullName>
    </recommendedName>
</protein>
<organism evidence="2 3">
    <name type="scientific">Halobacterium hubeiense</name>
    <dbReference type="NCBI Taxonomy" id="1407499"/>
    <lineage>
        <taxon>Archaea</taxon>
        <taxon>Methanobacteriati</taxon>
        <taxon>Methanobacteriota</taxon>
        <taxon>Stenosarchaea group</taxon>
        <taxon>Halobacteria</taxon>
        <taxon>Halobacteriales</taxon>
        <taxon>Halobacteriaceae</taxon>
        <taxon>Halobacterium</taxon>
    </lineage>
</organism>
<dbReference type="InterPro" id="IPR016024">
    <property type="entry name" value="ARM-type_fold"/>
</dbReference>
<proteinExistence type="predicted"/>
<evidence type="ECO:0000313" key="2">
    <source>
        <dbReference type="EMBL" id="CQH59640.1"/>
    </source>
</evidence>
<dbReference type="STRING" id="1407499.HHUB_3027"/>
<dbReference type="RefSeq" id="WP_082687224.1">
    <property type="nucleotide sequence ID" value="NZ_CEML01000001.1"/>
</dbReference>
<dbReference type="EMBL" id="LN831302">
    <property type="protein sequence ID" value="CQH59640.1"/>
    <property type="molecule type" value="Genomic_DNA"/>
</dbReference>
<dbReference type="SUPFAM" id="SSF48371">
    <property type="entry name" value="ARM repeat"/>
    <property type="match status" value="1"/>
</dbReference>
<keyword evidence="1" id="KW-0812">Transmembrane</keyword>
<dbReference type="Proteomes" id="UP000066737">
    <property type="component" value="Chromosome I"/>
</dbReference>
<evidence type="ECO:0008006" key="4">
    <source>
        <dbReference type="Google" id="ProtNLM"/>
    </source>
</evidence>
<evidence type="ECO:0000256" key="1">
    <source>
        <dbReference type="SAM" id="Phobius"/>
    </source>
</evidence>
<keyword evidence="3" id="KW-1185">Reference proteome</keyword>